<dbReference type="Gene3D" id="3.30.457.10">
    <property type="entry name" value="Copper amine oxidase-like, N-terminal domain"/>
    <property type="match status" value="1"/>
</dbReference>
<evidence type="ECO:0000313" key="3">
    <source>
        <dbReference type="EMBL" id="MBB6678539.1"/>
    </source>
</evidence>
<dbReference type="EMBL" id="JACJVN010000057">
    <property type="protein sequence ID" value="MBB6678539.1"/>
    <property type="molecule type" value="Genomic_DNA"/>
</dbReference>
<gene>
    <name evidence="3" type="ORF">H4Q31_14705</name>
</gene>
<keyword evidence="1" id="KW-0732">Signal</keyword>
<dbReference type="RefSeq" id="WP_185179809.1">
    <property type="nucleotide sequence ID" value="NZ_CBCSEP010000006.1"/>
</dbReference>
<evidence type="ECO:0000259" key="2">
    <source>
        <dbReference type="Pfam" id="PF07833"/>
    </source>
</evidence>
<keyword evidence="4" id="KW-1185">Reference proteome</keyword>
<dbReference type="InterPro" id="IPR012854">
    <property type="entry name" value="Cu_amine_oxidase-like_N"/>
</dbReference>
<dbReference type="AlphaFoldDB" id="A0A841TEY3"/>
<accession>A0A841TEY3</accession>
<feature type="domain" description="Copper amine oxidase-like N-terminal" evidence="2">
    <location>
        <begin position="30"/>
        <end position="133"/>
    </location>
</feature>
<reference evidence="3 4" key="1">
    <citation type="submission" date="2020-08" db="EMBL/GenBank/DDBJ databases">
        <title>Cohnella phylogeny.</title>
        <authorList>
            <person name="Dunlap C."/>
        </authorList>
    </citation>
    <scope>NUCLEOTIDE SEQUENCE [LARGE SCALE GENOMIC DNA]</scope>
    <source>
        <strain evidence="3 4">DSM 103658</strain>
    </source>
</reference>
<dbReference type="SUPFAM" id="SSF55383">
    <property type="entry name" value="Copper amine oxidase, domain N"/>
    <property type="match status" value="2"/>
</dbReference>
<evidence type="ECO:0000313" key="4">
    <source>
        <dbReference type="Proteomes" id="UP000574133"/>
    </source>
</evidence>
<dbReference type="Pfam" id="PF07833">
    <property type="entry name" value="Cu_amine_oxidN1"/>
    <property type="match status" value="1"/>
</dbReference>
<protein>
    <submittedName>
        <fullName evidence="3">Copper amine oxidase N-terminal domain-containing protein</fullName>
    </submittedName>
</protein>
<organism evidence="3 4">
    <name type="scientific">Cohnella lubricantis</name>
    <dbReference type="NCBI Taxonomy" id="2163172"/>
    <lineage>
        <taxon>Bacteria</taxon>
        <taxon>Bacillati</taxon>
        <taxon>Bacillota</taxon>
        <taxon>Bacilli</taxon>
        <taxon>Bacillales</taxon>
        <taxon>Paenibacillaceae</taxon>
        <taxon>Cohnella</taxon>
    </lineage>
</organism>
<dbReference type="InterPro" id="IPR036582">
    <property type="entry name" value="Mao_N_sf"/>
</dbReference>
<name>A0A841TEY3_9BACL</name>
<feature type="chain" id="PRO_5032762025" evidence="1">
    <location>
        <begin position="24"/>
        <end position="282"/>
    </location>
</feature>
<proteinExistence type="predicted"/>
<feature type="signal peptide" evidence="1">
    <location>
        <begin position="1"/>
        <end position="23"/>
    </location>
</feature>
<evidence type="ECO:0000256" key="1">
    <source>
        <dbReference type="SAM" id="SignalP"/>
    </source>
</evidence>
<dbReference type="Proteomes" id="UP000574133">
    <property type="component" value="Unassembled WGS sequence"/>
</dbReference>
<comment type="caution">
    <text evidence="3">The sequence shown here is derived from an EMBL/GenBank/DDBJ whole genome shotgun (WGS) entry which is preliminary data.</text>
</comment>
<sequence length="282" mass="30911">MKKAIPAIMLALSLAVSSAPAYAADNQIKIDGVSVASDVKPEVRDNRTMVPLRVISEILGAKVHWSKPEVTVTKGDMTVILKLSSAAAEKNGEIVQLDVKPYLKHNRVIVPLRFVAEAFGCKVNYSDSTVTVNTPPLVIGGVQVKALQEEFHMTMGGVVQQVKANAFNESIYDIIVENEGAEVDAPASYSWMVNLDVPGSYYKDVQYDFLDAQGNSIQRYDIYSLVNAFPADALSGYPTDLIYDGTEDQWHLFSESAREEIRQLLDTAHENGLVTIISDTVV</sequence>